<organism evidence="1 2">
    <name type="scientific">Candidatus Caccalectryoclostridium excrementigallinarum</name>
    <dbReference type="NCBI Taxonomy" id="2840710"/>
    <lineage>
        <taxon>Bacteria</taxon>
        <taxon>Bacillati</taxon>
        <taxon>Bacillota</taxon>
        <taxon>Clostridia</taxon>
        <taxon>Christensenellales</taxon>
        <taxon>Christensenellaceae</taxon>
        <taxon>Christensenellaceae incertae sedis</taxon>
        <taxon>Candidatus Caccalectryoclostridium</taxon>
    </lineage>
</organism>
<protein>
    <recommendedName>
        <fullName evidence="3">Alcohol acetyltransferase</fullName>
    </recommendedName>
</protein>
<gene>
    <name evidence="1" type="ORF">IAB07_03715</name>
</gene>
<proteinExistence type="predicted"/>
<evidence type="ECO:0000313" key="2">
    <source>
        <dbReference type="Proteomes" id="UP000824145"/>
    </source>
</evidence>
<dbReference type="InterPro" id="IPR010828">
    <property type="entry name" value="Atf2/Sli1-like"/>
</dbReference>
<dbReference type="PANTHER" id="PTHR28037:SF1">
    <property type="entry name" value="ALCOHOL O-ACETYLTRANSFERASE 1-RELATED"/>
    <property type="match status" value="1"/>
</dbReference>
<evidence type="ECO:0008006" key="3">
    <source>
        <dbReference type="Google" id="ProtNLM"/>
    </source>
</evidence>
<dbReference type="AlphaFoldDB" id="A0A9D1SKD5"/>
<dbReference type="PANTHER" id="PTHR28037">
    <property type="entry name" value="ALCOHOL O-ACETYLTRANSFERASE 1-RELATED"/>
    <property type="match status" value="1"/>
</dbReference>
<dbReference type="InterPro" id="IPR052058">
    <property type="entry name" value="Alcohol_O-acetyltransferase"/>
</dbReference>
<dbReference type="Pfam" id="PF07247">
    <property type="entry name" value="AATase"/>
    <property type="match status" value="1"/>
</dbReference>
<name>A0A9D1SKD5_9FIRM</name>
<dbReference type="EMBL" id="DVNJ01000019">
    <property type="protein sequence ID" value="HIU62858.1"/>
    <property type="molecule type" value="Genomic_DNA"/>
</dbReference>
<reference evidence="1" key="2">
    <citation type="journal article" date="2021" name="PeerJ">
        <title>Extensive microbial diversity within the chicken gut microbiome revealed by metagenomics and culture.</title>
        <authorList>
            <person name="Gilroy R."/>
            <person name="Ravi A."/>
            <person name="Getino M."/>
            <person name="Pursley I."/>
            <person name="Horton D.L."/>
            <person name="Alikhan N.F."/>
            <person name="Baker D."/>
            <person name="Gharbi K."/>
            <person name="Hall N."/>
            <person name="Watson M."/>
            <person name="Adriaenssens E.M."/>
            <person name="Foster-Nyarko E."/>
            <person name="Jarju S."/>
            <person name="Secka A."/>
            <person name="Antonio M."/>
            <person name="Oren A."/>
            <person name="Chaudhuri R.R."/>
            <person name="La Ragione R."/>
            <person name="Hildebrand F."/>
            <person name="Pallen M.J."/>
        </authorList>
    </citation>
    <scope>NUCLEOTIDE SEQUENCE</scope>
    <source>
        <strain evidence="1">9366</strain>
    </source>
</reference>
<comment type="caution">
    <text evidence="1">The sequence shown here is derived from an EMBL/GenBank/DDBJ whole genome shotgun (WGS) entry which is preliminary data.</text>
</comment>
<reference evidence="1" key="1">
    <citation type="submission" date="2020-10" db="EMBL/GenBank/DDBJ databases">
        <authorList>
            <person name="Gilroy R."/>
        </authorList>
    </citation>
    <scope>NUCLEOTIDE SEQUENCE</scope>
    <source>
        <strain evidence="1">9366</strain>
    </source>
</reference>
<evidence type="ECO:0000313" key="1">
    <source>
        <dbReference type="EMBL" id="HIU62858.1"/>
    </source>
</evidence>
<sequence>MSKKIQAWQKLDNAATIFPLMSGKRNQNNFRMQVTLSEPVDKAALERAVNAILPRFPQYDVTLKGGFIWYRFERAQTPVKVGDVTDWGMSPLPLFEKGGRTFRINVQGNDIYADFFHAMGDGAGTGEFLKAMIFEYLREKGLPVDAEDKVLTLETPALPAESEDAFHKYYKPLPLKELEIKSMQGSKAFHIEGTRYEDNGAECVQYTLPSHEVLEHCHAIGCTVTEYLGAAFAMAVYDGMIRDKKKKTRAIQLFMPINLRRFFPSRTLKNFSLFSRVKIDTSTPPTLEGCIKTIHESLKRDTDKALLQRKISTTVRGEIVGVMQVIPRALKRLVLSFSNLFFGKGKKTATFSNVGVVKLPESMRPYVVNMHFSLWPNSNSPYTAVVVSVWDRLNITFNKSIKEDAIEKALSARFVADKLKYVFTSRVWSGVKKTKAGNTL</sequence>
<accession>A0A9D1SKD5</accession>
<dbReference type="Proteomes" id="UP000824145">
    <property type="component" value="Unassembled WGS sequence"/>
</dbReference>